<reference evidence="2" key="1">
    <citation type="submission" date="2020-11" db="EMBL/GenBank/DDBJ databases">
        <authorList>
            <person name="Tran Van P."/>
        </authorList>
    </citation>
    <scope>NUCLEOTIDE SEQUENCE</scope>
</reference>
<evidence type="ECO:0000313" key="2">
    <source>
        <dbReference type="EMBL" id="CAD7243407.1"/>
    </source>
</evidence>
<dbReference type="AlphaFoldDB" id="A0A7R8XA75"/>
<dbReference type="EMBL" id="CAJPEV010000426">
    <property type="protein sequence ID" value="CAG0885156.1"/>
    <property type="molecule type" value="Genomic_DNA"/>
</dbReference>
<feature type="region of interest" description="Disordered" evidence="1">
    <location>
        <begin position="16"/>
        <end position="69"/>
    </location>
</feature>
<proteinExistence type="predicted"/>
<accession>A0A7R8XA75</accession>
<name>A0A7R8XA75_9CRUS</name>
<gene>
    <name evidence="2" type="ORF">DSTB1V02_LOCUS3331</name>
</gene>
<dbReference type="EMBL" id="LR899943">
    <property type="protein sequence ID" value="CAD7243407.1"/>
    <property type="molecule type" value="Genomic_DNA"/>
</dbReference>
<feature type="compositionally biased region" description="Basic and acidic residues" evidence="1">
    <location>
        <begin position="41"/>
        <end position="65"/>
    </location>
</feature>
<keyword evidence="3" id="KW-1185">Reference proteome</keyword>
<sequence>MGVKLLPSHGFSRASRIDDAMNLRAKRNARTAERSPVAVSSDDRRTGTPAEPRREVSEKETDPRSRSWKPLCEVDSRTSIFGPTLSSKRLHPRSEAWLVFLNDFRESSHEISVEHFLWKLKESSEPFSEIFPDDN</sequence>
<organism evidence="2">
    <name type="scientific">Darwinula stevensoni</name>
    <dbReference type="NCBI Taxonomy" id="69355"/>
    <lineage>
        <taxon>Eukaryota</taxon>
        <taxon>Metazoa</taxon>
        <taxon>Ecdysozoa</taxon>
        <taxon>Arthropoda</taxon>
        <taxon>Crustacea</taxon>
        <taxon>Oligostraca</taxon>
        <taxon>Ostracoda</taxon>
        <taxon>Podocopa</taxon>
        <taxon>Podocopida</taxon>
        <taxon>Darwinulocopina</taxon>
        <taxon>Darwinuloidea</taxon>
        <taxon>Darwinulidae</taxon>
        <taxon>Darwinula</taxon>
    </lineage>
</organism>
<evidence type="ECO:0000313" key="3">
    <source>
        <dbReference type="Proteomes" id="UP000677054"/>
    </source>
</evidence>
<dbReference type="Proteomes" id="UP000677054">
    <property type="component" value="Unassembled WGS sequence"/>
</dbReference>
<protein>
    <submittedName>
        <fullName evidence="2">Uncharacterized protein</fullName>
    </submittedName>
</protein>
<evidence type="ECO:0000256" key="1">
    <source>
        <dbReference type="SAM" id="MobiDB-lite"/>
    </source>
</evidence>